<feature type="region of interest" description="Disordered" evidence="1">
    <location>
        <begin position="38"/>
        <end position="60"/>
    </location>
</feature>
<organism evidence="2 3">
    <name type="scientific">Eleusine coracana subsp. coracana</name>
    <dbReference type="NCBI Taxonomy" id="191504"/>
    <lineage>
        <taxon>Eukaryota</taxon>
        <taxon>Viridiplantae</taxon>
        <taxon>Streptophyta</taxon>
        <taxon>Embryophyta</taxon>
        <taxon>Tracheophyta</taxon>
        <taxon>Spermatophyta</taxon>
        <taxon>Magnoliopsida</taxon>
        <taxon>Liliopsida</taxon>
        <taxon>Poales</taxon>
        <taxon>Poaceae</taxon>
        <taxon>PACMAD clade</taxon>
        <taxon>Chloridoideae</taxon>
        <taxon>Cynodonteae</taxon>
        <taxon>Eleusininae</taxon>
        <taxon>Eleusine</taxon>
    </lineage>
</organism>
<name>A0AAV5CLP7_ELECO</name>
<keyword evidence="3" id="KW-1185">Reference proteome</keyword>
<reference evidence="2" key="1">
    <citation type="journal article" date="2018" name="DNA Res.">
        <title>Multiple hybrid de novo genome assembly of finger millet, an orphan allotetraploid crop.</title>
        <authorList>
            <person name="Hatakeyama M."/>
            <person name="Aluri S."/>
            <person name="Balachadran M.T."/>
            <person name="Sivarajan S.R."/>
            <person name="Patrignani A."/>
            <person name="Gruter S."/>
            <person name="Poveda L."/>
            <person name="Shimizu-Inatsugi R."/>
            <person name="Baeten J."/>
            <person name="Francoijs K.J."/>
            <person name="Nataraja K.N."/>
            <person name="Reddy Y.A.N."/>
            <person name="Phadnis S."/>
            <person name="Ravikumar R.L."/>
            <person name="Schlapbach R."/>
            <person name="Sreeman S.M."/>
            <person name="Shimizu K.K."/>
        </authorList>
    </citation>
    <scope>NUCLEOTIDE SEQUENCE</scope>
</reference>
<comment type="caution">
    <text evidence="2">The sequence shown here is derived from an EMBL/GenBank/DDBJ whole genome shotgun (WGS) entry which is preliminary data.</text>
</comment>
<proteinExistence type="predicted"/>
<evidence type="ECO:0000313" key="3">
    <source>
        <dbReference type="Proteomes" id="UP001054889"/>
    </source>
</evidence>
<dbReference type="EMBL" id="BQKI01000007">
    <property type="protein sequence ID" value="GJM98941.1"/>
    <property type="molecule type" value="Genomic_DNA"/>
</dbReference>
<gene>
    <name evidence="2" type="primary">ga15994</name>
    <name evidence="2" type="ORF">PR202_ga15994</name>
</gene>
<evidence type="ECO:0000313" key="2">
    <source>
        <dbReference type="EMBL" id="GJM98941.1"/>
    </source>
</evidence>
<evidence type="ECO:0000256" key="1">
    <source>
        <dbReference type="SAM" id="MobiDB-lite"/>
    </source>
</evidence>
<accession>A0AAV5CLP7</accession>
<protein>
    <submittedName>
        <fullName evidence="2">Uncharacterized protein</fullName>
    </submittedName>
</protein>
<sequence>MTESLNDKYLGLPALVGADRSDNFHHLIDRVRKRINGWREKTPSMGGGGGGEGRSPHKVHFPSYASLCDDGV</sequence>
<dbReference type="Proteomes" id="UP001054889">
    <property type="component" value="Unassembled WGS sequence"/>
</dbReference>
<dbReference type="AlphaFoldDB" id="A0AAV5CLP7"/>
<reference evidence="2" key="2">
    <citation type="submission" date="2021-12" db="EMBL/GenBank/DDBJ databases">
        <title>Resequencing data analysis of finger millet.</title>
        <authorList>
            <person name="Hatakeyama M."/>
            <person name="Aluri S."/>
            <person name="Balachadran M.T."/>
            <person name="Sivarajan S.R."/>
            <person name="Poveda L."/>
            <person name="Shimizu-Inatsugi R."/>
            <person name="Schlapbach R."/>
            <person name="Sreeman S.M."/>
            <person name="Shimizu K.K."/>
        </authorList>
    </citation>
    <scope>NUCLEOTIDE SEQUENCE</scope>
</reference>